<name>A0A0A0HM92_9RHOB</name>
<dbReference type="InterPro" id="IPR006837">
    <property type="entry name" value="Divergent_DAC"/>
</dbReference>
<feature type="region of interest" description="Disordered" evidence="1">
    <location>
        <begin position="30"/>
        <end position="68"/>
    </location>
</feature>
<evidence type="ECO:0000313" key="3">
    <source>
        <dbReference type="Proteomes" id="UP000030021"/>
    </source>
</evidence>
<evidence type="ECO:0008006" key="4">
    <source>
        <dbReference type="Google" id="ProtNLM"/>
    </source>
</evidence>
<reference evidence="2 3" key="1">
    <citation type="submission" date="2013-01" db="EMBL/GenBank/DDBJ databases">
        <authorList>
            <person name="Fiebig A."/>
            <person name="Goeker M."/>
            <person name="Klenk H.-P.P."/>
        </authorList>
    </citation>
    <scope>NUCLEOTIDE SEQUENCE [LARGE SCALE GENOMIC DNA]</scope>
    <source>
        <strain evidence="2 3">DSM 17069</strain>
    </source>
</reference>
<dbReference type="PATRIC" id="fig|1288298.3.peg.1142"/>
<feature type="compositionally biased region" description="Low complexity" evidence="1">
    <location>
        <begin position="205"/>
        <end position="217"/>
    </location>
</feature>
<dbReference type="Proteomes" id="UP000030021">
    <property type="component" value="Unassembled WGS sequence"/>
</dbReference>
<feature type="region of interest" description="Disordered" evidence="1">
    <location>
        <begin position="119"/>
        <end position="219"/>
    </location>
</feature>
<evidence type="ECO:0000313" key="2">
    <source>
        <dbReference type="EMBL" id="KGM88907.1"/>
    </source>
</evidence>
<dbReference type="HOGENOM" id="CLU_023987_0_0_5"/>
<dbReference type="Pfam" id="PF04748">
    <property type="entry name" value="Polysacc_deac_2"/>
    <property type="match status" value="1"/>
</dbReference>
<gene>
    <name evidence="2" type="ORF">rosmuc_01129</name>
</gene>
<feature type="compositionally biased region" description="Pro residues" evidence="1">
    <location>
        <begin position="126"/>
        <end position="136"/>
    </location>
</feature>
<dbReference type="SUPFAM" id="SSF88713">
    <property type="entry name" value="Glycoside hydrolase/deacetylase"/>
    <property type="match status" value="1"/>
</dbReference>
<evidence type="ECO:0000256" key="1">
    <source>
        <dbReference type="SAM" id="MobiDB-lite"/>
    </source>
</evidence>
<dbReference type="EMBL" id="AONH01000005">
    <property type="protein sequence ID" value="KGM88907.1"/>
    <property type="molecule type" value="Genomic_DNA"/>
</dbReference>
<dbReference type="eggNOG" id="COG2861">
    <property type="taxonomic scope" value="Bacteria"/>
</dbReference>
<protein>
    <recommendedName>
        <fullName evidence="4">Divergent polysaccharide deacetylase</fullName>
    </recommendedName>
</protein>
<dbReference type="STRING" id="215743.ROSMUCSMR3_03832"/>
<dbReference type="InterPro" id="IPR011330">
    <property type="entry name" value="Glyco_hydro/deAcase_b/a-brl"/>
</dbReference>
<feature type="region of interest" description="Disordered" evidence="1">
    <location>
        <begin position="243"/>
        <end position="263"/>
    </location>
</feature>
<comment type="caution">
    <text evidence="2">The sequence shown here is derived from an EMBL/GenBank/DDBJ whole genome shotgun (WGS) entry which is preliminary data.</text>
</comment>
<organism evidence="2 3">
    <name type="scientific">Roseovarius mucosus DSM 17069</name>
    <dbReference type="NCBI Taxonomy" id="1288298"/>
    <lineage>
        <taxon>Bacteria</taxon>
        <taxon>Pseudomonadati</taxon>
        <taxon>Pseudomonadota</taxon>
        <taxon>Alphaproteobacteria</taxon>
        <taxon>Rhodobacterales</taxon>
        <taxon>Roseobacteraceae</taxon>
        <taxon>Roseovarius</taxon>
    </lineage>
</organism>
<proteinExistence type="predicted"/>
<dbReference type="CDD" id="cd10936">
    <property type="entry name" value="CE4_DAC2"/>
    <property type="match status" value="1"/>
</dbReference>
<dbReference type="Gene3D" id="3.20.20.370">
    <property type="entry name" value="Glycoside hydrolase/deacetylase"/>
    <property type="match status" value="1"/>
</dbReference>
<dbReference type="AlphaFoldDB" id="A0A0A0HM92"/>
<sequence length="495" mass="50055">MARGVLAGMMTGTLVSGLALGTLSVLSGAPGETPPEAVSLEVPAGSGFDLRREDAEADLPETQPAPEAAVVPQVAPPAPDDSAGIGAVETAPAAAPETGDVAALADAPEVAVEGAGVTVESDDPVLPSPQGTPPVVPSSEGAVAVSTDPAQPPAPAPTEESAGLTVPEAAAEGTEATSIFPQEEPAPVLIPDASGSEGVTDMSPEAEAQAEAAPLPEVDTETESAAKTLPALGTIGNRAEGVTTNRLPSVGAPTPDTPETTVDSVAEPQTVEGALARNRVAFDNPEGKPLMAIILMDDGQSPIGIEALQSFPYPLSFAVDVTWPGAAAAAERYHAAGFEVLAMADLPEVARPEDAEVAMQAWFAQVPQAVAVLEGTGTGLQSSREATAQLAPILKESGHGLVMHPSGLNTAQKLIAREGVPSASLFRDFDGQGQNAAAIRRFLDQAAMRADQQEDGVIMLGRLRADTISALLLWGLADRAASVALAPVSAVLQAE</sequence>
<accession>A0A0A0HM92</accession>
<dbReference type="GO" id="GO:0005975">
    <property type="term" value="P:carbohydrate metabolic process"/>
    <property type="evidence" value="ECO:0007669"/>
    <property type="project" value="InterPro"/>
</dbReference>